<dbReference type="EMBL" id="JANJHC010000002">
    <property type="protein sequence ID" value="MDA5622207.1"/>
    <property type="molecule type" value="Genomic_DNA"/>
</dbReference>
<dbReference type="AlphaFoldDB" id="A0A9X3UMR3"/>
<name>A0A9X3UMR3_PASMD</name>
<proteinExistence type="predicted"/>
<comment type="caution">
    <text evidence="1">The sequence shown here is derived from an EMBL/GenBank/DDBJ whole genome shotgun (WGS) entry which is preliminary data.</text>
</comment>
<dbReference type="Proteomes" id="UP001145481">
    <property type="component" value="Unassembled WGS sequence"/>
</dbReference>
<accession>A0A9X3UMR3</accession>
<organism evidence="1 2">
    <name type="scientific">Pasteurella multocida</name>
    <dbReference type="NCBI Taxonomy" id="747"/>
    <lineage>
        <taxon>Bacteria</taxon>
        <taxon>Pseudomonadati</taxon>
        <taxon>Pseudomonadota</taxon>
        <taxon>Gammaproteobacteria</taxon>
        <taxon>Pasteurellales</taxon>
        <taxon>Pasteurellaceae</taxon>
        <taxon>Pasteurella</taxon>
    </lineage>
</organism>
<sequence length="70" mass="7920">MKKITADKIALVIARDILKTNSQYQRDINSMVAREIANFVNTLSEEFQKNLDDGIQSSDIIRTYKNQSGG</sequence>
<protein>
    <submittedName>
        <fullName evidence="1">Uncharacterized protein</fullName>
    </submittedName>
</protein>
<gene>
    <name evidence="1" type="ORF">NM948_01330</name>
</gene>
<evidence type="ECO:0000313" key="2">
    <source>
        <dbReference type="Proteomes" id="UP001145481"/>
    </source>
</evidence>
<dbReference type="RefSeq" id="WP_151249381.1">
    <property type="nucleotide sequence ID" value="NZ_CP059703.1"/>
</dbReference>
<evidence type="ECO:0000313" key="1">
    <source>
        <dbReference type="EMBL" id="MDA5622207.1"/>
    </source>
</evidence>
<reference evidence="1" key="1">
    <citation type="submission" date="2022-07" db="EMBL/GenBank/DDBJ databases">
        <title>Genome-based characterization of novel serogroup A variants of Pasteurella multocida.</title>
        <authorList>
            <person name="Prajapati A."/>
            <person name="Yogisharadhya R."/>
            <person name="Mohanty N."/>
            <person name="Chanda M."/>
            <person name="Mendem S.K."/>
            <person name="Siddaramappa S."/>
            <person name="Shivachandra S.B."/>
        </authorList>
    </citation>
    <scope>NUCLEOTIDE SEQUENCE</scope>
    <source>
        <strain evidence="1">NIVEDIPm19</strain>
    </source>
</reference>